<reference evidence="1" key="1">
    <citation type="submission" date="2017-08" db="EMBL/GenBank/DDBJ databases">
        <authorList>
            <person name="de Groot N.N."/>
        </authorList>
    </citation>
    <scope>NUCLEOTIDE SEQUENCE</scope>
</reference>
<accession>A0A285PYG6</accession>
<dbReference type="EMBL" id="LT907979">
    <property type="protein sequence ID" value="SOB74242.1"/>
    <property type="molecule type" value="Genomic_DNA"/>
</dbReference>
<proteinExistence type="predicted"/>
<sequence>MSFENFYQCISSFLESLNCQEDELEVYAEQYHMLDYFLCLSL</sequence>
<evidence type="ECO:0000313" key="1">
    <source>
        <dbReference type="EMBL" id="SOB74242.1"/>
    </source>
</evidence>
<name>A0A285PYG6_9VIRU</name>
<protein>
    <submittedName>
        <fullName evidence="1">Uncharacterized protein</fullName>
    </submittedName>
</protein>
<dbReference type="Proteomes" id="UP000274850">
    <property type="component" value="Segment"/>
</dbReference>
<gene>
    <name evidence="1" type="ORF">BQ9231_00359</name>
</gene>
<evidence type="ECO:0000313" key="2">
    <source>
        <dbReference type="Proteomes" id="UP000274850"/>
    </source>
</evidence>
<organism evidence="1">
    <name type="scientific">Cedratvirus lausannensis</name>
    <dbReference type="NCBI Taxonomy" id="2023205"/>
    <lineage>
        <taxon>Viruses</taxon>
        <taxon>Pithoviruses</taxon>
        <taxon>Orthocedratvirinae</taxon>
        <taxon>Alphacedratvirus</taxon>
        <taxon>Alphacedratvirus francolausannense</taxon>
    </lineage>
</organism>
<keyword evidence="2" id="KW-1185">Reference proteome</keyword>